<keyword evidence="1" id="KW-0808">Transferase</keyword>
<dbReference type="InterPro" id="IPR036890">
    <property type="entry name" value="HATPase_C_sf"/>
</dbReference>
<evidence type="ECO:0000259" key="5">
    <source>
        <dbReference type="PROSITE" id="PS50112"/>
    </source>
</evidence>
<dbReference type="Pfam" id="PF07730">
    <property type="entry name" value="HisKA_3"/>
    <property type="match status" value="1"/>
</dbReference>
<gene>
    <name evidence="6" type="ORF">AQJ66_24585</name>
</gene>
<keyword evidence="7" id="KW-1185">Reference proteome</keyword>
<dbReference type="InterPro" id="IPR011712">
    <property type="entry name" value="Sig_transdc_His_kin_sub3_dim/P"/>
</dbReference>
<dbReference type="SMART" id="SM00387">
    <property type="entry name" value="HATPase_c"/>
    <property type="match status" value="1"/>
</dbReference>
<dbReference type="Pfam" id="PF08448">
    <property type="entry name" value="PAS_4"/>
    <property type="match status" value="1"/>
</dbReference>
<sequence>MSKALGNDRAVRTAGGDVPPPDPALLRGVLDATGEGVVICDERLRYVWANPAACRLMGVALEDIVGRCFLMSFPERAHAAMVEAYQAQMEGRTGTFTGTLLRPDGTEVDITWSNSVFQHGGARYGAAVFRDVTRLTAVTRAASELARVAETAPGGGELLDVLRCLAESGRTNTRALTVSLDLVDDDQVIRRGGRAGAPAGFAEAQTEVSAAGGRIPFLDVWYAGRAVVLADARTRLREDARFLPLCDVLDAALDWQTAVYIAIGYRGNVLGGLAAYFPAGIPTPTDQELAYLTTLADHAALATEHARLRKASERAASLEERARLARELHDSVSQALFSMTLHARAADKNLARLEAGEPADALLPKVHADVGALRELTATALAEMRALIFELRPDAVAEQGLVAALSHQAAALGRRSGVPVTVTGPQERLRVDARTEEHAYRIALEAVNNALKHAAASHVRVAVTDLGDAVDLVVTDDGQGFDPTAAYDGHLGLRTMRERACSIGAALDLHTAPGLGTTVRLTLTEATPPQKEGSSA</sequence>
<dbReference type="STRING" id="285568.AQJ66_24585"/>
<dbReference type="InterPro" id="IPR013656">
    <property type="entry name" value="PAS_4"/>
</dbReference>
<evidence type="ECO:0000256" key="2">
    <source>
        <dbReference type="ARBA" id="ARBA00022777"/>
    </source>
</evidence>
<dbReference type="PANTHER" id="PTHR24421">
    <property type="entry name" value="NITRATE/NITRITE SENSOR PROTEIN NARX-RELATED"/>
    <property type="match status" value="1"/>
</dbReference>
<evidence type="ECO:0000256" key="3">
    <source>
        <dbReference type="ARBA" id="ARBA00023012"/>
    </source>
</evidence>
<accession>A0A101SVZ0</accession>
<dbReference type="SMART" id="SM00091">
    <property type="entry name" value="PAS"/>
    <property type="match status" value="1"/>
</dbReference>
<dbReference type="Pfam" id="PF02518">
    <property type="entry name" value="HATPase_c"/>
    <property type="match status" value="1"/>
</dbReference>
<dbReference type="CDD" id="cd16917">
    <property type="entry name" value="HATPase_UhpB-NarQ-NarX-like"/>
    <property type="match status" value="1"/>
</dbReference>
<evidence type="ECO:0000256" key="4">
    <source>
        <dbReference type="SAM" id="Coils"/>
    </source>
</evidence>
<dbReference type="SUPFAM" id="SSF55785">
    <property type="entry name" value="PYP-like sensor domain (PAS domain)"/>
    <property type="match status" value="1"/>
</dbReference>
<dbReference type="Proteomes" id="UP000053024">
    <property type="component" value="Unassembled WGS sequence"/>
</dbReference>
<dbReference type="InterPro" id="IPR035965">
    <property type="entry name" value="PAS-like_dom_sf"/>
</dbReference>
<dbReference type="AlphaFoldDB" id="A0A101SVZ0"/>
<dbReference type="GO" id="GO:0016020">
    <property type="term" value="C:membrane"/>
    <property type="evidence" value="ECO:0007669"/>
    <property type="project" value="InterPro"/>
</dbReference>
<dbReference type="RefSeq" id="WP_061926319.1">
    <property type="nucleotide sequence ID" value="NZ_JBEYBH010000053.1"/>
</dbReference>
<keyword evidence="2" id="KW-0418">Kinase</keyword>
<dbReference type="InterPro" id="IPR029016">
    <property type="entry name" value="GAF-like_dom_sf"/>
</dbReference>
<keyword evidence="3" id="KW-0902">Two-component regulatory system</keyword>
<feature type="domain" description="PAS" evidence="5">
    <location>
        <begin position="22"/>
        <end position="73"/>
    </location>
</feature>
<evidence type="ECO:0000313" key="6">
    <source>
        <dbReference type="EMBL" id="KUN81142.1"/>
    </source>
</evidence>
<dbReference type="Gene3D" id="3.30.450.20">
    <property type="entry name" value="PAS domain"/>
    <property type="match status" value="1"/>
</dbReference>
<dbReference type="PROSITE" id="PS50112">
    <property type="entry name" value="PAS"/>
    <property type="match status" value="1"/>
</dbReference>
<name>A0A101SVZ0_9ACTN</name>
<keyword evidence="4" id="KW-0175">Coiled coil</keyword>
<dbReference type="Gene3D" id="3.30.450.40">
    <property type="match status" value="1"/>
</dbReference>
<organism evidence="6 7">
    <name type="scientific">Streptomyces bungoensis</name>
    <dbReference type="NCBI Taxonomy" id="285568"/>
    <lineage>
        <taxon>Bacteria</taxon>
        <taxon>Bacillati</taxon>
        <taxon>Actinomycetota</taxon>
        <taxon>Actinomycetes</taxon>
        <taxon>Kitasatosporales</taxon>
        <taxon>Streptomycetaceae</taxon>
        <taxon>Streptomyces</taxon>
    </lineage>
</organism>
<dbReference type="GO" id="GO:0046983">
    <property type="term" value="F:protein dimerization activity"/>
    <property type="evidence" value="ECO:0007669"/>
    <property type="project" value="InterPro"/>
</dbReference>
<reference evidence="6 7" key="1">
    <citation type="submission" date="2015-10" db="EMBL/GenBank/DDBJ databases">
        <title>Draft genome sequence of Streptomyces bungoensis DSM 41781, type strain for the species Streptomyces bungoensis.</title>
        <authorList>
            <person name="Ruckert C."/>
            <person name="Winkler A."/>
            <person name="Kalinowski J."/>
            <person name="Kampfer P."/>
            <person name="Glaeser S."/>
        </authorList>
    </citation>
    <scope>NUCLEOTIDE SEQUENCE [LARGE SCALE GENOMIC DNA]</scope>
    <source>
        <strain evidence="6 7">DSM 41781</strain>
    </source>
</reference>
<dbReference type="OrthoDB" id="9764154at2"/>
<evidence type="ECO:0000313" key="7">
    <source>
        <dbReference type="Proteomes" id="UP000053024"/>
    </source>
</evidence>
<dbReference type="PANTHER" id="PTHR24421:SF61">
    <property type="entry name" value="OXYGEN SENSOR HISTIDINE KINASE NREB"/>
    <property type="match status" value="1"/>
</dbReference>
<feature type="coiled-coil region" evidence="4">
    <location>
        <begin position="301"/>
        <end position="328"/>
    </location>
</feature>
<dbReference type="GO" id="GO:0000155">
    <property type="term" value="F:phosphorelay sensor kinase activity"/>
    <property type="evidence" value="ECO:0007669"/>
    <property type="project" value="InterPro"/>
</dbReference>
<dbReference type="NCBIfam" id="TIGR00229">
    <property type="entry name" value="sensory_box"/>
    <property type="match status" value="1"/>
</dbReference>
<dbReference type="InterPro" id="IPR000014">
    <property type="entry name" value="PAS"/>
</dbReference>
<protein>
    <recommendedName>
        <fullName evidence="5">PAS domain-containing protein</fullName>
    </recommendedName>
</protein>
<proteinExistence type="predicted"/>
<evidence type="ECO:0000256" key="1">
    <source>
        <dbReference type="ARBA" id="ARBA00022679"/>
    </source>
</evidence>
<dbReference type="SUPFAM" id="SSF55781">
    <property type="entry name" value="GAF domain-like"/>
    <property type="match status" value="1"/>
</dbReference>
<dbReference type="InterPro" id="IPR003594">
    <property type="entry name" value="HATPase_dom"/>
</dbReference>
<dbReference type="EMBL" id="LMWX01000042">
    <property type="protein sequence ID" value="KUN81142.1"/>
    <property type="molecule type" value="Genomic_DNA"/>
</dbReference>
<dbReference type="CDD" id="cd00130">
    <property type="entry name" value="PAS"/>
    <property type="match status" value="1"/>
</dbReference>
<dbReference type="Gene3D" id="1.20.5.1930">
    <property type="match status" value="1"/>
</dbReference>
<comment type="caution">
    <text evidence="6">The sequence shown here is derived from an EMBL/GenBank/DDBJ whole genome shotgun (WGS) entry which is preliminary data.</text>
</comment>
<dbReference type="InterPro" id="IPR050482">
    <property type="entry name" value="Sensor_HK_TwoCompSys"/>
</dbReference>
<dbReference type="SUPFAM" id="SSF55874">
    <property type="entry name" value="ATPase domain of HSP90 chaperone/DNA topoisomerase II/histidine kinase"/>
    <property type="match status" value="1"/>
</dbReference>
<dbReference type="Gene3D" id="3.30.565.10">
    <property type="entry name" value="Histidine kinase-like ATPase, C-terminal domain"/>
    <property type="match status" value="1"/>
</dbReference>